<gene>
    <name evidence="9" type="ORF">GH811_08955</name>
</gene>
<dbReference type="SUPFAM" id="SSF140931">
    <property type="entry name" value="Fic-like"/>
    <property type="match status" value="1"/>
</dbReference>
<evidence type="ECO:0000256" key="1">
    <source>
        <dbReference type="ARBA" id="ARBA00022679"/>
    </source>
</evidence>
<evidence type="ECO:0000256" key="3">
    <source>
        <dbReference type="ARBA" id="ARBA00022741"/>
    </source>
</evidence>
<evidence type="ECO:0000259" key="8">
    <source>
        <dbReference type="PROSITE" id="PS51459"/>
    </source>
</evidence>
<evidence type="ECO:0000256" key="5">
    <source>
        <dbReference type="ARBA" id="ARBA00034531"/>
    </source>
</evidence>
<reference evidence="9 10" key="1">
    <citation type="journal article" date="2020" name="mSystems">
        <title>Defining Genomic and Predicted Metabolic Features of the Acetobacterium Genus.</title>
        <authorList>
            <person name="Ross D.E."/>
            <person name="Marshall C.W."/>
            <person name="Gulliver D."/>
            <person name="May H.D."/>
            <person name="Norman R.S."/>
        </authorList>
    </citation>
    <scope>NUCLEOTIDE SEQUENCE [LARGE SCALE GENOMIC DNA]</scope>
    <source>
        <strain evidence="9 10">DSM 4132</strain>
    </source>
</reference>
<feature type="domain" description="Fido" evidence="8">
    <location>
        <begin position="119"/>
        <end position="274"/>
    </location>
</feature>
<keyword evidence="4" id="KW-0067">ATP-binding</keyword>
<dbReference type="Proteomes" id="UP000622405">
    <property type="component" value="Unassembled WGS sequence"/>
</dbReference>
<evidence type="ECO:0000256" key="7">
    <source>
        <dbReference type="ARBA" id="ARBA00048696"/>
    </source>
</evidence>
<dbReference type="EMBL" id="WJBE01000006">
    <property type="protein sequence ID" value="MBC3899744.1"/>
    <property type="molecule type" value="Genomic_DNA"/>
</dbReference>
<evidence type="ECO:0000313" key="10">
    <source>
        <dbReference type="Proteomes" id="UP000622405"/>
    </source>
</evidence>
<dbReference type="Pfam" id="PF02661">
    <property type="entry name" value="Fic"/>
    <property type="match status" value="1"/>
</dbReference>
<evidence type="ECO:0000313" key="9">
    <source>
        <dbReference type="EMBL" id="MBC3899744.1"/>
    </source>
</evidence>
<comment type="catalytic activity">
    <reaction evidence="7">
        <text>L-tyrosyl-[protein] + ATP = O-(5'-adenylyl)-L-tyrosyl-[protein] + diphosphate</text>
        <dbReference type="Rhea" id="RHEA:54288"/>
        <dbReference type="Rhea" id="RHEA-COMP:10136"/>
        <dbReference type="Rhea" id="RHEA-COMP:13846"/>
        <dbReference type="ChEBI" id="CHEBI:30616"/>
        <dbReference type="ChEBI" id="CHEBI:33019"/>
        <dbReference type="ChEBI" id="CHEBI:46858"/>
        <dbReference type="ChEBI" id="CHEBI:83624"/>
        <dbReference type="EC" id="2.7.7.108"/>
    </reaction>
</comment>
<keyword evidence="10" id="KW-1185">Reference proteome</keyword>
<organism evidence="9 10">
    <name type="scientific">Acetobacterium malicum</name>
    <dbReference type="NCBI Taxonomy" id="52692"/>
    <lineage>
        <taxon>Bacteria</taxon>
        <taxon>Bacillati</taxon>
        <taxon>Bacillota</taxon>
        <taxon>Clostridia</taxon>
        <taxon>Eubacteriales</taxon>
        <taxon>Eubacteriaceae</taxon>
        <taxon>Acetobacterium</taxon>
    </lineage>
</organism>
<name>A0ABR6YXD9_9FIRM</name>
<keyword evidence="1" id="KW-0808">Transferase</keyword>
<dbReference type="PROSITE" id="PS51459">
    <property type="entry name" value="FIDO"/>
    <property type="match status" value="1"/>
</dbReference>
<dbReference type="PANTHER" id="PTHR39560">
    <property type="entry name" value="PROTEIN ADENYLYLTRANSFERASE FIC-RELATED"/>
    <property type="match status" value="1"/>
</dbReference>
<dbReference type="Gene3D" id="1.10.3290.10">
    <property type="entry name" value="Fido-like domain"/>
    <property type="match status" value="1"/>
</dbReference>
<evidence type="ECO:0000256" key="2">
    <source>
        <dbReference type="ARBA" id="ARBA00022695"/>
    </source>
</evidence>
<proteinExistence type="predicted"/>
<dbReference type="InterPro" id="IPR003812">
    <property type="entry name" value="Fido"/>
</dbReference>
<evidence type="ECO:0000256" key="4">
    <source>
        <dbReference type="ARBA" id="ARBA00022840"/>
    </source>
</evidence>
<comment type="catalytic activity">
    <reaction evidence="6">
        <text>L-threonyl-[protein] + ATP = 3-O-(5'-adenylyl)-L-threonyl-[protein] + diphosphate</text>
        <dbReference type="Rhea" id="RHEA:54292"/>
        <dbReference type="Rhea" id="RHEA-COMP:11060"/>
        <dbReference type="Rhea" id="RHEA-COMP:13847"/>
        <dbReference type="ChEBI" id="CHEBI:30013"/>
        <dbReference type="ChEBI" id="CHEBI:30616"/>
        <dbReference type="ChEBI" id="CHEBI:33019"/>
        <dbReference type="ChEBI" id="CHEBI:138113"/>
        <dbReference type="EC" id="2.7.7.108"/>
    </reaction>
</comment>
<evidence type="ECO:0000256" key="6">
    <source>
        <dbReference type="ARBA" id="ARBA00047939"/>
    </source>
</evidence>
<sequence length="304" mass="35558">MCYNEAQERLKNEGETMTDQKYNETYQVIEETKDRSQKEKYWNIGFGLNKIDQLSPSEYLTNQLLPDHFSGKLTYQEVENALVNHYQTLPEGDQVKSEQECDIVSTRIAALLDNSGFVLSPVSLKGIHRYLFRNILPADWVGTFREKNIYKQEPVLGGESVSYANYFMIEDTLAYDFETEKKKNYVSMDDQQKIQSITSFTSSIWQVHPFREGNTRTVAVFLVQYLNGLGFEVNNDPFEDNALYFRNALVRANYSNQAKNISHTDAYLVKFFENLLFDQKHSLYNQEMQLISEDENEHDWEAKR</sequence>
<dbReference type="InterPro" id="IPR036597">
    <property type="entry name" value="Fido-like_dom_sf"/>
</dbReference>
<protein>
    <recommendedName>
        <fullName evidence="5">protein adenylyltransferase</fullName>
        <ecNumber evidence="5">2.7.7.108</ecNumber>
    </recommendedName>
</protein>
<comment type="caution">
    <text evidence="9">The sequence shown here is derived from an EMBL/GenBank/DDBJ whole genome shotgun (WGS) entry which is preliminary data.</text>
</comment>
<accession>A0ABR6YXD9</accession>
<keyword evidence="2" id="KW-0548">Nucleotidyltransferase</keyword>
<dbReference type="PANTHER" id="PTHR39560:SF1">
    <property type="entry name" value="PROTEIN ADENYLYLTRANSFERASE FIC-RELATED"/>
    <property type="match status" value="1"/>
</dbReference>
<dbReference type="EC" id="2.7.7.108" evidence="5"/>
<keyword evidence="3" id="KW-0547">Nucleotide-binding</keyword>